<evidence type="ECO:0000256" key="4">
    <source>
        <dbReference type="ARBA" id="ARBA00022989"/>
    </source>
</evidence>
<sequence length="440" mass="50463">MHRDSGKRLSHSMSTRHQNSGETERDRESRYTQSATGRIERATSSVRTSRHGVHSLASSDDMTTSWYEGDLTVHDVLRNRCKNESHVTRILKYRKEYAYRSLYNSRRLGLLLLVLALINIGMFTVLFVTKNKQAECKIRVPDTTHMPDKIVVSQITPNDCSGDISQFESADKIYVYYHIQNYPHHAASIYKLHSKDQLLGKNVEMSKLNECFPYISVSSAGLDYILHPCGLHPWSIYNDLFRFSAEDPRRKPVYHKLDESEETLTKYQEYSYSKNPPYTMIDKMKKQVYYWLLDKNPTLQIHLSSMVCPESCQSLHITETRAETIKAIHRMMNTEVAGDGVQNGHFVQWMTPSPFKSFRKLYGVLEGPIKIPMYVSVRIAYDSTKFGGEKYVSIVALSWTCGNLASLRTLLLVLWILCLLGSIPLLVKKPGDVTSVVNLL</sequence>
<evidence type="ECO:0000256" key="1">
    <source>
        <dbReference type="ARBA" id="ARBA00004141"/>
    </source>
</evidence>
<protein>
    <submittedName>
        <fullName evidence="8">Uncharacterized protein</fullName>
    </submittedName>
</protein>
<feature type="transmembrane region" description="Helical" evidence="7">
    <location>
        <begin position="108"/>
        <end position="128"/>
    </location>
</feature>
<evidence type="ECO:0000256" key="5">
    <source>
        <dbReference type="ARBA" id="ARBA00023136"/>
    </source>
</evidence>
<dbReference type="PANTHER" id="PTHR10926:SF0">
    <property type="entry name" value="CDC50, ISOFORM A"/>
    <property type="match status" value="1"/>
</dbReference>
<dbReference type="GO" id="GO:0005794">
    <property type="term" value="C:Golgi apparatus"/>
    <property type="evidence" value="ECO:0007669"/>
    <property type="project" value="TreeGrafter"/>
</dbReference>
<evidence type="ECO:0000256" key="2">
    <source>
        <dbReference type="ARBA" id="ARBA00009457"/>
    </source>
</evidence>
<keyword evidence="4 7" id="KW-1133">Transmembrane helix</keyword>
<evidence type="ECO:0000256" key="6">
    <source>
        <dbReference type="SAM" id="MobiDB-lite"/>
    </source>
</evidence>
<proteinExistence type="inferred from homology"/>
<dbReference type="Proteomes" id="UP001230268">
    <property type="component" value="Unassembled WGS sequence"/>
</dbReference>
<comment type="similarity">
    <text evidence="2">Belongs to the CDC50/LEM3 family.</text>
</comment>
<evidence type="ECO:0000313" key="8">
    <source>
        <dbReference type="EMBL" id="KAK1443274.1"/>
    </source>
</evidence>
<reference evidence="8" key="1">
    <citation type="submission" date="2023-08" db="EMBL/GenBank/DDBJ databases">
        <title>Draft sequence of the Babesia gibsoni genome.</title>
        <authorList>
            <person name="Yamagishi J.Y."/>
            <person name="Xuan X.X."/>
        </authorList>
    </citation>
    <scope>NUCLEOTIDE SEQUENCE</scope>
    <source>
        <strain evidence="8">Azabu</strain>
    </source>
</reference>
<evidence type="ECO:0000256" key="7">
    <source>
        <dbReference type="SAM" id="Phobius"/>
    </source>
</evidence>
<dbReference type="GO" id="GO:0005783">
    <property type="term" value="C:endoplasmic reticulum"/>
    <property type="evidence" value="ECO:0007669"/>
    <property type="project" value="TreeGrafter"/>
</dbReference>
<feature type="compositionally biased region" description="Polar residues" evidence="6">
    <location>
        <begin position="11"/>
        <end position="21"/>
    </location>
</feature>
<feature type="region of interest" description="Disordered" evidence="6">
    <location>
        <begin position="1"/>
        <end position="56"/>
    </location>
</feature>
<dbReference type="Pfam" id="PF03381">
    <property type="entry name" value="CDC50"/>
    <property type="match status" value="1"/>
</dbReference>
<dbReference type="InterPro" id="IPR005045">
    <property type="entry name" value="CDC50/LEM3_fam"/>
</dbReference>
<feature type="transmembrane region" description="Helical" evidence="7">
    <location>
        <begin position="407"/>
        <end position="427"/>
    </location>
</feature>
<comment type="subcellular location">
    <subcellularLocation>
        <location evidence="1">Membrane</location>
        <topology evidence="1">Multi-pass membrane protein</topology>
    </subcellularLocation>
</comment>
<comment type="caution">
    <text evidence="8">The sequence shown here is derived from an EMBL/GenBank/DDBJ whole genome shotgun (WGS) entry which is preliminary data.</text>
</comment>
<dbReference type="GO" id="GO:0005886">
    <property type="term" value="C:plasma membrane"/>
    <property type="evidence" value="ECO:0007669"/>
    <property type="project" value="TreeGrafter"/>
</dbReference>
<name>A0AAD8LLX8_BABGI</name>
<gene>
    <name evidence="8" type="ORF">BgAZ_201500</name>
</gene>
<dbReference type="AlphaFoldDB" id="A0AAD8LLX8"/>
<evidence type="ECO:0000256" key="3">
    <source>
        <dbReference type="ARBA" id="ARBA00022692"/>
    </source>
</evidence>
<keyword evidence="9" id="KW-1185">Reference proteome</keyword>
<organism evidence="8 9">
    <name type="scientific">Babesia gibsoni</name>
    <dbReference type="NCBI Taxonomy" id="33632"/>
    <lineage>
        <taxon>Eukaryota</taxon>
        <taxon>Sar</taxon>
        <taxon>Alveolata</taxon>
        <taxon>Apicomplexa</taxon>
        <taxon>Aconoidasida</taxon>
        <taxon>Piroplasmida</taxon>
        <taxon>Babesiidae</taxon>
        <taxon>Babesia</taxon>
    </lineage>
</organism>
<feature type="compositionally biased region" description="Polar residues" evidence="6">
    <location>
        <begin position="31"/>
        <end position="47"/>
    </location>
</feature>
<keyword evidence="3 7" id="KW-0812">Transmembrane</keyword>
<keyword evidence="5 7" id="KW-0472">Membrane</keyword>
<evidence type="ECO:0000313" key="9">
    <source>
        <dbReference type="Proteomes" id="UP001230268"/>
    </source>
</evidence>
<dbReference type="PANTHER" id="PTHR10926">
    <property type="entry name" value="CELL CYCLE CONTROL PROTEIN 50"/>
    <property type="match status" value="1"/>
</dbReference>
<accession>A0AAD8LLX8</accession>
<dbReference type="EMBL" id="JAVEPI010000002">
    <property type="protein sequence ID" value="KAK1443274.1"/>
    <property type="molecule type" value="Genomic_DNA"/>
</dbReference>